<name>U5DHU4_AMBTC</name>
<organism evidence="1 2">
    <name type="scientific">Amborella trichopoda</name>
    <dbReference type="NCBI Taxonomy" id="13333"/>
    <lineage>
        <taxon>Eukaryota</taxon>
        <taxon>Viridiplantae</taxon>
        <taxon>Streptophyta</taxon>
        <taxon>Embryophyta</taxon>
        <taxon>Tracheophyta</taxon>
        <taxon>Spermatophyta</taxon>
        <taxon>Magnoliopsida</taxon>
        <taxon>Amborellales</taxon>
        <taxon>Amborellaceae</taxon>
        <taxon>Amborella</taxon>
    </lineage>
</organism>
<dbReference type="HOGENOM" id="CLU_2323567_0_0_1"/>
<dbReference type="Proteomes" id="UP000017836">
    <property type="component" value="Unassembled WGS sequence"/>
</dbReference>
<proteinExistence type="predicted"/>
<dbReference type="EMBL" id="KI392060">
    <property type="protein sequence ID" value="ERN20103.1"/>
    <property type="molecule type" value="Genomic_DNA"/>
</dbReference>
<dbReference type="Gramene" id="ERN20103">
    <property type="protein sequence ID" value="ERN20103"/>
    <property type="gene ID" value="AMTR_s00066p00041660"/>
</dbReference>
<evidence type="ECO:0000313" key="2">
    <source>
        <dbReference type="Proteomes" id="UP000017836"/>
    </source>
</evidence>
<gene>
    <name evidence="1" type="ORF">AMTR_s00066p00041660</name>
</gene>
<keyword evidence="2" id="KW-1185">Reference proteome</keyword>
<accession>U5DHU4</accession>
<reference evidence="2" key="1">
    <citation type="journal article" date="2013" name="Science">
        <title>The Amborella genome and the evolution of flowering plants.</title>
        <authorList>
            <consortium name="Amborella Genome Project"/>
        </authorList>
    </citation>
    <scope>NUCLEOTIDE SEQUENCE [LARGE SCALE GENOMIC DNA]</scope>
</reference>
<dbReference type="AlphaFoldDB" id="U5DHU4"/>
<sequence>MSLRSRISFGILANKHPVMVEDVFSFDFTFVTEKARSFSFQFGDESVIRVSSAFAWGCTFPAGTGFLRHTFSELILNDKSPNICSEMAGSKVILDILEY</sequence>
<evidence type="ECO:0000313" key="1">
    <source>
        <dbReference type="EMBL" id="ERN20103.1"/>
    </source>
</evidence>
<protein>
    <submittedName>
        <fullName evidence="1">Uncharacterized protein</fullName>
    </submittedName>
</protein>